<dbReference type="InterPro" id="IPR014284">
    <property type="entry name" value="RNA_pol_sigma-70_dom"/>
</dbReference>
<proteinExistence type="predicted"/>
<dbReference type="InterPro" id="IPR036388">
    <property type="entry name" value="WH-like_DNA-bd_sf"/>
</dbReference>
<keyword evidence="2" id="KW-0238">DNA-binding</keyword>
<dbReference type="OrthoDB" id="9794508at2"/>
<feature type="domain" description="RNA polymerase sigma factor 70 region 4 type 2" evidence="1">
    <location>
        <begin position="80"/>
        <end position="127"/>
    </location>
</feature>
<dbReference type="Gene3D" id="1.10.10.10">
    <property type="entry name" value="Winged helix-like DNA-binding domain superfamily/Winged helix DNA-binding domain"/>
    <property type="match status" value="1"/>
</dbReference>
<dbReference type="NCBIfam" id="TIGR02937">
    <property type="entry name" value="sigma70-ECF"/>
    <property type="match status" value="1"/>
</dbReference>
<dbReference type="RefSeq" id="WP_126809476.1">
    <property type="nucleotide sequence ID" value="NZ_NGKA01000014.1"/>
</dbReference>
<gene>
    <name evidence="2" type="ORF">CBF29_09400</name>
</gene>
<dbReference type="GO" id="GO:0006352">
    <property type="term" value="P:DNA-templated transcription initiation"/>
    <property type="evidence" value="ECO:0007669"/>
    <property type="project" value="InterPro"/>
</dbReference>
<dbReference type="CDD" id="cd06171">
    <property type="entry name" value="Sigma70_r4"/>
    <property type="match status" value="1"/>
</dbReference>
<evidence type="ECO:0000313" key="3">
    <source>
        <dbReference type="Proteomes" id="UP000287605"/>
    </source>
</evidence>
<dbReference type="Proteomes" id="UP000287605">
    <property type="component" value="Unassembled WGS sequence"/>
</dbReference>
<evidence type="ECO:0000259" key="1">
    <source>
        <dbReference type="Pfam" id="PF08281"/>
    </source>
</evidence>
<organism evidence="2 3">
    <name type="scientific">Vagococcus elongatus</name>
    <dbReference type="NCBI Taxonomy" id="180344"/>
    <lineage>
        <taxon>Bacteria</taxon>
        <taxon>Bacillati</taxon>
        <taxon>Bacillota</taxon>
        <taxon>Bacilli</taxon>
        <taxon>Lactobacillales</taxon>
        <taxon>Enterococcaceae</taxon>
        <taxon>Vagococcus</taxon>
    </lineage>
</organism>
<protein>
    <submittedName>
        <fullName evidence="2">DNA-binding protein</fullName>
    </submittedName>
</protein>
<dbReference type="SUPFAM" id="SSF88659">
    <property type="entry name" value="Sigma3 and sigma4 domains of RNA polymerase sigma factors"/>
    <property type="match status" value="1"/>
</dbReference>
<dbReference type="GO" id="GO:0003677">
    <property type="term" value="F:DNA binding"/>
    <property type="evidence" value="ECO:0007669"/>
    <property type="project" value="UniProtKB-KW"/>
</dbReference>
<dbReference type="InterPro" id="IPR013324">
    <property type="entry name" value="RNA_pol_sigma_r3/r4-like"/>
</dbReference>
<dbReference type="GO" id="GO:0016987">
    <property type="term" value="F:sigma factor activity"/>
    <property type="evidence" value="ECO:0007669"/>
    <property type="project" value="InterPro"/>
</dbReference>
<dbReference type="InterPro" id="IPR013249">
    <property type="entry name" value="RNA_pol_sigma70_r4_t2"/>
</dbReference>
<comment type="caution">
    <text evidence="2">The sequence shown here is derived from an EMBL/GenBank/DDBJ whole genome shotgun (WGS) entry which is preliminary data.</text>
</comment>
<dbReference type="Pfam" id="PF08281">
    <property type="entry name" value="Sigma70_r4_2"/>
    <property type="match status" value="1"/>
</dbReference>
<sequence>MKPSSFQVTIENQFDYICKKAIEDERKDYFKYLSRLAKREVSFSDIGDYLVNQFATTDTYTTDFQTFTLNDISIGITNDLLSEALRELPDKKREILLLFYFMDMSDSEIADLLNLNRSTVYRHRMSGLALIKKFMEEENQ</sequence>
<evidence type="ECO:0000313" key="2">
    <source>
        <dbReference type="EMBL" id="RSU10499.1"/>
    </source>
</evidence>
<accession>A0A430AQW3</accession>
<name>A0A430AQW3_9ENTE</name>
<dbReference type="EMBL" id="NGKA01000014">
    <property type="protein sequence ID" value="RSU10499.1"/>
    <property type="molecule type" value="Genomic_DNA"/>
</dbReference>
<reference evidence="2 3" key="1">
    <citation type="submission" date="2017-05" db="EMBL/GenBank/DDBJ databases">
        <title>Vagococcus spp. assemblies.</title>
        <authorList>
            <person name="Gulvik C.A."/>
        </authorList>
    </citation>
    <scope>NUCLEOTIDE SEQUENCE [LARGE SCALE GENOMIC DNA]</scope>
    <source>
        <strain evidence="2 3">CCUG 51432</strain>
    </source>
</reference>
<dbReference type="AlphaFoldDB" id="A0A430AQW3"/>
<keyword evidence="3" id="KW-1185">Reference proteome</keyword>